<evidence type="ECO:0000256" key="12">
    <source>
        <dbReference type="RuleBase" id="RU363047"/>
    </source>
</evidence>
<dbReference type="GO" id="GO:0004930">
    <property type="term" value="F:G protein-coupled receptor activity"/>
    <property type="evidence" value="ECO:0007669"/>
    <property type="project" value="UniProtKB-KW"/>
</dbReference>
<keyword evidence="10 11" id="KW-0807">Transducer</keyword>
<comment type="similarity">
    <text evidence="11">Belongs to the G-protein coupled receptor 1 family.</text>
</comment>
<accession>A0A2Y9D7Z9</accession>
<dbReference type="PROSITE" id="PS50262">
    <property type="entry name" value="G_PROTEIN_RECEP_F1_2"/>
    <property type="match status" value="1"/>
</dbReference>
<dbReference type="InterPro" id="IPR000276">
    <property type="entry name" value="GPCR_Rhodpsn"/>
</dbReference>
<dbReference type="CDD" id="cd15225">
    <property type="entry name" value="7tmA_OR10A-like"/>
    <property type="match status" value="1"/>
</dbReference>
<feature type="transmembrane region" description="Helical" evidence="12">
    <location>
        <begin position="197"/>
        <end position="225"/>
    </location>
</feature>
<gene>
    <name evidence="15" type="primary">LOC101342046</name>
</gene>
<dbReference type="PRINTS" id="PR00245">
    <property type="entry name" value="OLFACTORYR"/>
</dbReference>
<evidence type="ECO:0000256" key="9">
    <source>
        <dbReference type="ARBA" id="ARBA00023170"/>
    </source>
</evidence>
<reference evidence="15" key="1">
    <citation type="submission" date="2025-08" db="UniProtKB">
        <authorList>
            <consortium name="RefSeq"/>
        </authorList>
    </citation>
    <scope>IDENTIFICATION</scope>
</reference>
<keyword evidence="2 12" id="KW-1003">Cell membrane</keyword>
<evidence type="ECO:0000256" key="10">
    <source>
        <dbReference type="ARBA" id="ARBA00023224"/>
    </source>
</evidence>
<evidence type="ECO:0000256" key="4">
    <source>
        <dbReference type="ARBA" id="ARBA00022692"/>
    </source>
</evidence>
<feature type="transmembrane region" description="Helical" evidence="12">
    <location>
        <begin position="275"/>
        <end position="292"/>
    </location>
</feature>
<dbReference type="AlphaFoldDB" id="A0A2Y9D7Z9"/>
<evidence type="ECO:0000256" key="8">
    <source>
        <dbReference type="ARBA" id="ARBA00023136"/>
    </source>
</evidence>
<evidence type="ECO:0000313" key="15">
    <source>
        <dbReference type="RefSeq" id="XP_004369668.1"/>
    </source>
</evidence>
<keyword evidence="3 12" id="KW-0716">Sensory transduction</keyword>
<dbReference type="PRINTS" id="PR00237">
    <property type="entry name" value="GPCRRHODOPSN"/>
</dbReference>
<keyword evidence="6 12" id="KW-1133">Transmembrane helix</keyword>
<dbReference type="PANTHER" id="PTHR26453">
    <property type="entry name" value="OLFACTORY RECEPTOR"/>
    <property type="match status" value="1"/>
</dbReference>
<evidence type="ECO:0000256" key="11">
    <source>
        <dbReference type="RuleBase" id="RU000688"/>
    </source>
</evidence>
<keyword evidence="14" id="KW-1185">Reference proteome</keyword>
<dbReference type="PROSITE" id="PS00237">
    <property type="entry name" value="G_PROTEIN_RECEP_F1_1"/>
    <property type="match status" value="1"/>
</dbReference>
<feature type="transmembrane region" description="Helical" evidence="12">
    <location>
        <begin position="61"/>
        <end position="85"/>
    </location>
</feature>
<dbReference type="InterPro" id="IPR000725">
    <property type="entry name" value="Olfact_rcpt"/>
</dbReference>
<dbReference type="RefSeq" id="XP_004369668.1">
    <property type="nucleotide sequence ID" value="XM_004369611.2"/>
</dbReference>
<evidence type="ECO:0000259" key="13">
    <source>
        <dbReference type="PROSITE" id="PS50262"/>
    </source>
</evidence>
<dbReference type="GO" id="GO:0005886">
    <property type="term" value="C:plasma membrane"/>
    <property type="evidence" value="ECO:0007669"/>
    <property type="project" value="UniProtKB-SubCell"/>
</dbReference>
<protein>
    <recommendedName>
        <fullName evidence="12">Olfactory receptor</fullName>
    </recommendedName>
</protein>
<keyword evidence="7 11" id="KW-0297">G-protein coupled receptor</keyword>
<keyword evidence="8 12" id="KW-0472">Membrane</keyword>
<evidence type="ECO:0000313" key="14">
    <source>
        <dbReference type="Proteomes" id="UP000248480"/>
    </source>
</evidence>
<keyword evidence="4 11" id="KW-0812">Transmembrane</keyword>
<dbReference type="SUPFAM" id="SSF81321">
    <property type="entry name" value="Family A G protein-coupled receptor-like"/>
    <property type="match status" value="1"/>
</dbReference>
<dbReference type="Gene3D" id="1.20.1070.10">
    <property type="entry name" value="Rhodopsin 7-helix transmembrane proteins"/>
    <property type="match status" value="1"/>
</dbReference>
<evidence type="ECO:0000256" key="7">
    <source>
        <dbReference type="ARBA" id="ARBA00023040"/>
    </source>
</evidence>
<feature type="domain" description="G-protein coupled receptors family 1 profile" evidence="13">
    <location>
        <begin position="41"/>
        <end position="290"/>
    </location>
</feature>
<organism evidence="14 15">
    <name type="scientific">Trichechus manatus latirostris</name>
    <name type="common">Florida manatee</name>
    <dbReference type="NCBI Taxonomy" id="127582"/>
    <lineage>
        <taxon>Eukaryota</taxon>
        <taxon>Metazoa</taxon>
        <taxon>Chordata</taxon>
        <taxon>Craniata</taxon>
        <taxon>Vertebrata</taxon>
        <taxon>Euteleostomi</taxon>
        <taxon>Mammalia</taxon>
        <taxon>Eutheria</taxon>
        <taxon>Afrotheria</taxon>
        <taxon>Sirenia</taxon>
        <taxon>Trichechidae</taxon>
        <taxon>Trichechus</taxon>
    </lineage>
</organism>
<dbReference type="Proteomes" id="UP000248480">
    <property type="component" value="Unplaced"/>
</dbReference>
<feature type="transmembrane region" description="Helical" evidence="12">
    <location>
        <begin position="140"/>
        <end position="158"/>
    </location>
</feature>
<dbReference type="STRING" id="127582.A0A2Y9D7Z9"/>
<keyword evidence="9 11" id="KW-0675">Receptor</keyword>
<dbReference type="KEGG" id="tmu:101342046"/>
<keyword evidence="5 12" id="KW-0552">Olfaction</keyword>
<dbReference type="FunFam" id="1.20.1070.10:FF:000001">
    <property type="entry name" value="Olfactory receptor"/>
    <property type="match status" value="1"/>
</dbReference>
<dbReference type="InterPro" id="IPR017452">
    <property type="entry name" value="GPCR_Rhodpsn_7TM"/>
</dbReference>
<evidence type="ECO:0000256" key="1">
    <source>
        <dbReference type="ARBA" id="ARBA00004651"/>
    </source>
</evidence>
<dbReference type="GeneID" id="101342046"/>
<feature type="transmembrane region" description="Helical" evidence="12">
    <location>
        <begin position="91"/>
        <end position="120"/>
    </location>
</feature>
<sequence length="314" mass="35600">MKRQNQSSVVEFILLGFSNFPELQKLIFGVFLVIYLVTLMGNAIIIVIISLDHSLHVPMYLFLQNLSVVEVSFSAVIMPEILVVLSTEKAAISFTGCFAQMYFIILFGGTECFLLGAMAYDRFAAICHPLSYPMIMNKMVFMKLVMFSWISWVMVATVQTTWVFSFPFCGPNEINHLFCETPPVLKLACADTFLFEIYAFTVTILIIMVPFLLILLSYIRILFAILKMPSTTGRQKAFSTCASHLTSVTLFYGTASMTYLQPKSSYSPETKKLMSLAYTLLTPLLNPLIYSSRNSEMKRALMKLWRRKVVSHTA</sequence>
<dbReference type="OrthoDB" id="9975554at2759"/>
<feature type="transmembrane region" description="Helical" evidence="12">
    <location>
        <begin position="237"/>
        <end position="255"/>
    </location>
</feature>
<feature type="transmembrane region" description="Helical" evidence="12">
    <location>
        <begin position="26"/>
        <end position="49"/>
    </location>
</feature>
<evidence type="ECO:0000256" key="5">
    <source>
        <dbReference type="ARBA" id="ARBA00022725"/>
    </source>
</evidence>
<evidence type="ECO:0000256" key="2">
    <source>
        <dbReference type="ARBA" id="ARBA00022475"/>
    </source>
</evidence>
<comment type="subcellular location">
    <subcellularLocation>
        <location evidence="1 12">Cell membrane</location>
        <topology evidence="1 12">Multi-pass membrane protein</topology>
    </subcellularLocation>
</comment>
<proteinExistence type="inferred from homology"/>
<dbReference type="GO" id="GO:0004984">
    <property type="term" value="F:olfactory receptor activity"/>
    <property type="evidence" value="ECO:0007669"/>
    <property type="project" value="InterPro"/>
</dbReference>
<evidence type="ECO:0000256" key="6">
    <source>
        <dbReference type="ARBA" id="ARBA00022989"/>
    </source>
</evidence>
<dbReference type="Pfam" id="PF13853">
    <property type="entry name" value="7tm_4"/>
    <property type="match status" value="1"/>
</dbReference>
<dbReference type="FunCoup" id="A0A2Y9D7Z9">
    <property type="interactions" value="374"/>
</dbReference>
<dbReference type="InParanoid" id="A0A2Y9D7Z9"/>
<name>A0A2Y9D7Z9_TRIMA</name>
<evidence type="ECO:0000256" key="3">
    <source>
        <dbReference type="ARBA" id="ARBA00022606"/>
    </source>
</evidence>